<dbReference type="Pfam" id="PF25601">
    <property type="entry name" value="AAA_lid_14"/>
    <property type="match status" value="1"/>
</dbReference>
<dbReference type="Gene3D" id="1.10.8.60">
    <property type="match status" value="1"/>
</dbReference>
<evidence type="ECO:0000256" key="7">
    <source>
        <dbReference type="ARBA" id="ARBA00023015"/>
    </source>
</evidence>
<dbReference type="Gene3D" id="3.40.50.300">
    <property type="entry name" value="P-loop containing nucleotide triphosphate hydrolases"/>
    <property type="match status" value="1"/>
</dbReference>
<dbReference type="SUPFAM" id="SSF52540">
    <property type="entry name" value="P-loop containing nucleoside triphosphate hydrolases"/>
    <property type="match status" value="1"/>
</dbReference>
<dbReference type="OrthoDB" id="9802354at2"/>
<feature type="domain" description="Response regulatory" evidence="13">
    <location>
        <begin position="4"/>
        <end position="117"/>
    </location>
</feature>
<evidence type="ECO:0000256" key="3">
    <source>
        <dbReference type="ARBA" id="ARBA00022553"/>
    </source>
</evidence>
<gene>
    <name evidence="14" type="primary">zraR_2</name>
    <name evidence="14" type="ORF">L21SP4_00753</name>
</gene>
<dbReference type="InterPro" id="IPR002197">
    <property type="entry name" value="HTH_Fis"/>
</dbReference>
<protein>
    <submittedName>
        <fullName evidence="14">Transcriptional regulatory protein ZraR</fullName>
    </submittedName>
</protein>
<evidence type="ECO:0000256" key="1">
    <source>
        <dbReference type="ARBA" id="ARBA00004496"/>
    </source>
</evidence>
<dbReference type="InterPro" id="IPR011006">
    <property type="entry name" value="CheY-like_superfamily"/>
</dbReference>
<dbReference type="PANTHER" id="PTHR32071:SF122">
    <property type="entry name" value="SIGMA FACTOR"/>
    <property type="match status" value="1"/>
</dbReference>
<keyword evidence="3 11" id="KW-0597">Phosphoprotein</keyword>
<dbReference type="SUPFAM" id="SSF46689">
    <property type="entry name" value="Homeodomain-like"/>
    <property type="match status" value="1"/>
</dbReference>
<proteinExistence type="predicted"/>
<dbReference type="InterPro" id="IPR003593">
    <property type="entry name" value="AAA+_ATPase"/>
</dbReference>
<dbReference type="PROSITE" id="PS00675">
    <property type="entry name" value="SIGMA54_INTERACT_1"/>
    <property type="match status" value="1"/>
</dbReference>
<keyword evidence="2" id="KW-0963">Cytoplasm</keyword>
<evidence type="ECO:0000256" key="8">
    <source>
        <dbReference type="ARBA" id="ARBA00023125"/>
    </source>
</evidence>
<dbReference type="SMART" id="SM00448">
    <property type="entry name" value="REC"/>
    <property type="match status" value="1"/>
</dbReference>
<feature type="modified residue" description="4-aspartylphosphate" evidence="11">
    <location>
        <position position="52"/>
    </location>
</feature>
<dbReference type="InterPro" id="IPR025662">
    <property type="entry name" value="Sigma_54_int_dom_ATP-bd_1"/>
</dbReference>
<evidence type="ECO:0000256" key="2">
    <source>
        <dbReference type="ARBA" id="ARBA00022490"/>
    </source>
</evidence>
<dbReference type="InterPro" id="IPR001789">
    <property type="entry name" value="Sig_transdc_resp-reg_receiver"/>
</dbReference>
<keyword evidence="10" id="KW-0804">Transcription</keyword>
<dbReference type="SMART" id="SM00382">
    <property type="entry name" value="AAA"/>
    <property type="match status" value="1"/>
</dbReference>
<dbReference type="GO" id="GO:0005737">
    <property type="term" value="C:cytoplasm"/>
    <property type="evidence" value="ECO:0007669"/>
    <property type="project" value="UniProtKB-SubCell"/>
</dbReference>
<dbReference type="PROSITE" id="PS50045">
    <property type="entry name" value="SIGMA54_INTERACT_4"/>
    <property type="match status" value="1"/>
</dbReference>
<evidence type="ECO:0000259" key="12">
    <source>
        <dbReference type="PROSITE" id="PS50045"/>
    </source>
</evidence>
<dbReference type="SUPFAM" id="SSF52172">
    <property type="entry name" value="CheY-like"/>
    <property type="match status" value="1"/>
</dbReference>
<dbReference type="Gene3D" id="1.10.10.60">
    <property type="entry name" value="Homeodomain-like"/>
    <property type="match status" value="1"/>
</dbReference>
<accession>A0A0G3EC01</accession>
<dbReference type="InterPro" id="IPR002078">
    <property type="entry name" value="Sigma_54_int"/>
</dbReference>
<dbReference type="PROSITE" id="PS00688">
    <property type="entry name" value="SIGMA54_INTERACT_3"/>
    <property type="match status" value="1"/>
</dbReference>
<dbReference type="InterPro" id="IPR058031">
    <property type="entry name" value="AAA_lid_NorR"/>
</dbReference>
<dbReference type="PROSITE" id="PS50110">
    <property type="entry name" value="RESPONSE_REGULATORY"/>
    <property type="match status" value="1"/>
</dbReference>
<keyword evidence="6" id="KW-0902">Two-component regulatory system</keyword>
<evidence type="ECO:0000256" key="10">
    <source>
        <dbReference type="ARBA" id="ARBA00023163"/>
    </source>
</evidence>
<dbReference type="RefSeq" id="WP_052881389.1">
    <property type="nucleotide sequence ID" value="NZ_CP010904.1"/>
</dbReference>
<dbReference type="GO" id="GO:0043565">
    <property type="term" value="F:sequence-specific DNA binding"/>
    <property type="evidence" value="ECO:0007669"/>
    <property type="project" value="InterPro"/>
</dbReference>
<dbReference type="EMBL" id="CP010904">
    <property type="protein sequence ID" value="AKJ64021.1"/>
    <property type="molecule type" value="Genomic_DNA"/>
</dbReference>
<dbReference type="GO" id="GO:0000160">
    <property type="term" value="P:phosphorelay signal transduction system"/>
    <property type="evidence" value="ECO:0007669"/>
    <property type="project" value="UniProtKB-KW"/>
</dbReference>
<dbReference type="Gene3D" id="3.40.50.2300">
    <property type="match status" value="1"/>
</dbReference>
<evidence type="ECO:0000313" key="15">
    <source>
        <dbReference type="Proteomes" id="UP000035268"/>
    </source>
</evidence>
<dbReference type="AlphaFoldDB" id="A0A0G3EC01"/>
<dbReference type="PANTHER" id="PTHR32071">
    <property type="entry name" value="TRANSCRIPTIONAL REGULATORY PROTEIN"/>
    <property type="match status" value="1"/>
</dbReference>
<dbReference type="Pfam" id="PF02954">
    <property type="entry name" value="HTH_8"/>
    <property type="match status" value="1"/>
</dbReference>
<keyword evidence="7" id="KW-0805">Transcription regulation</keyword>
<keyword evidence="15" id="KW-1185">Reference proteome</keyword>
<evidence type="ECO:0000256" key="9">
    <source>
        <dbReference type="ARBA" id="ARBA00023159"/>
    </source>
</evidence>
<dbReference type="InterPro" id="IPR009057">
    <property type="entry name" value="Homeodomain-like_sf"/>
</dbReference>
<evidence type="ECO:0000256" key="5">
    <source>
        <dbReference type="ARBA" id="ARBA00022840"/>
    </source>
</evidence>
<dbReference type="FunFam" id="3.40.50.300:FF:000006">
    <property type="entry name" value="DNA-binding transcriptional regulator NtrC"/>
    <property type="match status" value="1"/>
</dbReference>
<evidence type="ECO:0000256" key="11">
    <source>
        <dbReference type="PROSITE-ProRule" id="PRU00169"/>
    </source>
</evidence>
<dbReference type="FunFam" id="3.40.50.2300:FF:000018">
    <property type="entry name" value="DNA-binding transcriptional regulator NtrC"/>
    <property type="match status" value="1"/>
</dbReference>
<dbReference type="STRING" id="1307763.L21SP4_00753"/>
<sequence>MKPVVLIVDDEKNTRDGLARALRGDYRILLADSGESALEILDEESIDVLLADIRMPGMDGITLMQRALAKQDGLTCILLTAYGSIEKAVEAMKRGAHDFLTKPVHLDRLELVLSRALESRRMQTENRALREQLDTKYGLESIIGQSEPMQRIFDKIRQVAPSRATVLIQGESGTGKELVARALHRLSPRAQGPFVPVHCAALSSNLLESELFGHEKGAFTGAVERRRGRFERADGGTLFLDEIAEIDPSIQVKILRVLEQRAFERVGGTESVEVDTRLLTATNRDLTEEVEKGAFREDLFYRLDVVSITVPPLRERAADIPLLLNHFLQQFSGENGKRIEGFTQDAAELLSRYEWPGNVRELRNAVENMVVMSRGEKLGVRDVPPKIRAQVDPARAQAGGGEAGAGSLRDMEMRMILRALKETQGNRTKAAEQLGISRRTMHRKLNEYGLQNY</sequence>
<dbReference type="GO" id="GO:0005524">
    <property type="term" value="F:ATP binding"/>
    <property type="evidence" value="ECO:0007669"/>
    <property type="project" value="UniProtKB-KW"/>
</dbReference>
<dbReference type="PRINTS" id="PR01590">
    <property type="entry name" value="HTHFIS"/>
</dbReference>
<evidence type="ECO:0000256" key="6">
    <source>
        <dbReference type="ARBA" id="ARBA00023012"/>
    </source>
</evidence>
<evidence type="ECO:0000259" key="13">
    <source>
        <dbReference type="PROSITE" id="PS50110"/>
    </source>
</evidence>
<keyword evidence="8" id="KW-0238">DNA-binding</keyword>
<comment type="subcellular location">
    <subcellularLocation>
        <location evidence="1">Cytoplasm</location>
    </subcellularLocation>
</comment>
<dbReference type="Proteomes" id="UP000035268">
    <property type="component" value="Chromosome"/>
</dbReference>
<dbReference type="GO" id="GO:0006355">
    <property type="term" value="P:regulation of DNA-templated transcription"/>
    <property type="evidence" value="ECO:0007669"/>
    <property type="project" value="InterPro"/>
</dbReference>
<dbReference type="InterPro" id="IPR025943">
    <property type="entry name" value="Sigma_54_int_dom_ATP-bd_2"/>
</dbReference>
<keyword evidence="5" id="KW-0067">ATP-binding</keyword>
<keyword evidence="4" id="KW-0547">Nucleotide-binding</keyword>
<dbReference type="PROSITE" id="PS00676">
    <property type="entry name" value="SIGMA54_INTERACT_2"/>
    <property type="match status" value="1"/>
</dbReference>
<dbReference type="InterPro" id="IPR027417">
    <property type="entry name" value="P-loop_NTPase"/>
</dbReference>
<reference evidence="14 15" key="2">
    <citation type="journal article" date="2016" name="ISME J.">
        <title>Characterization of the first cultured representative of Verrucomicrobia subdivision 5 indicates the proposal of a novel phylum.</title>
        <authorList>
            <person name="Spring S."/>
            <person name="Bunk B."/>
            <person name="Sproer C."/>
            <person name="Schumann P."/>
            <person name="Rohde M."/>
            <person name="Tindall B.J."/>
            <person name="Klenk H.P."/>
        </authorList>
    </citation>
    <scope>NUCLEOTIDE SEQUENCE [LARGE SCALE GENOMIC DNA]</scope>
    <source>
        <strain evidence="14 15">L21-Fru-AB</strain>
    </source>
</reference>
<dbReference type="KEGG" id="vbl:L21SP4_00753"/>
<organism evidence="14 15">
    <name type="scientific">Kiritimatiella glycovorans</name>
    <dbReference type="NCBI Taxonomy" id="1307763"/>
    <lineage>
        <taxon>Bacteria</taxon>
        <taxon>Pseudomonadati</taxon>
        <taxon>Kiritimatiellota</taxon>
        <taxon>Kiritimatiellia</taxon>
        <taxon>Kiritimatiellales</taxon>
        <taxon>Kiritimatiellaceae</taxon>
        <taxon>Kiritimatiella</taxon>
    </lineage>
</organism>
<evidence type="ECO:0000313" key="14">
    <source>
        <dbReference type="EMBL" id="AKJ64021.1"/>
    </source>
</evidence>
<dbReference type="Pfam" id="PF00072">
    <property type="entry name" value="Response_reg"/>
    <property type="match status" value="1"/>
</dbReference>
<feature type="domain" description="Sigma-54 factor interaction" evidence="12">
    <location>
        <begin position="142"/>
        <end position="371"/>
    </location>
</feature>
<evidence type="ECO:0000256" key="4">
    <source>
        <dbReference type="ARBA" id="ARBA00022741"/>
    </source>
</evidence>
<reference evidence="15" key="1">
    <citation type="submission" date="2015-02" db="EMBL/GenBank/DDBJ databases">
        <title>Description and complete genome sequence of the first cultured representative of the subdivision 5 of the Verrucomicrobia phylum.</title>
        <authorList>
            <person name="Spring S."/>
            <person name="Bunk B."/>
            <person name="Sproer C."/>
            <person name="Klenk H.-P."/>
        </authorList>
    </citation>
    <scope>NUCLEOTIDE SEQUENCE [LARGE SCALE GENOMIC DNA]</scope>
    <source>
        <strain evidence="15">L21-Fru-AB</strain>
    </source>
</reference>
<keyword evidence="9" id="KW-0010">Activator</keyword>
<name>A0A0G3EC01_9BACT</name>
<dbReference type="Pfam" id="PF00158">
    <property type="entry name" value="Sigma54_activat"/>
    <property type="match status" value="1"/>
</dbReference>
<dbReference type="FunFam" id="1.10.8.60:FF:000014">
    <property type="entry name" value="DNA-binding transcriptional regulator NtrC"/>
    <property type="match status" value="1"/>
</dbReference>
<dbReference type="CDD" id="cd00009">
    <property type="entry name" value="AAA"/>
    <property type="match status" value="1"/>
</dbReference>
<dbReference type="InterPro" id="IPR025944">
    <property type="entry name" value="Sigma_54_int_dom_CS"/>
</dbReference>